<keyword evidence="2" id="KW-1185">Reference proteome</keyword>
<sequence>MRKNKIFSIVLIAFTFGILGVLTASTTVKARTMDIDTSQYEPTGNPNVSYPQISIRTDRTPERTNIAEIVKLADEAAAKYPIGDSAHRSKAVTKRLISYFGSGSLGHAWIVIFHSNKPGDYTSYGFHEVFGWVKNGSSYFTDDSAGRKFAVEKTLPLGDDKTSCENIEKTIMPHLSEESVAIARMMGVYVFWPSRGAYSPIGNCAWAAGNLWNAVTGDNLNFEQEFDGAAHASDWGMPFLNAVTKIADPGMVAESIAK</sequence>
<organism evidence="1 2">
    <name type="scientific">Lactococcus ileimucosae</name>
    <dbReference type="NCBI Taxonomy" id="2941329"/>
    <lineage>
        <taxon>Bacteria</taxon>
        <taxon>Bacillati</taxon>
        <taxon>Bacillota</taxon>
        <taxon>Bacilli</taxon>
        <taxon>Lactobacillales</taxon>
        <taxon>Streptococcaceae</taxon>
        <taxon>Lactococcus</taxon>
    </lineage>
</organism>
<dbReference type="RefSeq" id="WP_369948914.1">
    <property type="nucleotide sequence ID" value="NZ_JBCLSH010000069.1"/>
</dbReference>
<dbReference type="EMBL" id="JBCLSH010000069">
    <property type="protein sequence ID" value="MEY8444564.1"/>
    <property type="molecule type" value="Genomic_DNA"/>
</dbReference>
<dbReference type="Proteomes" id="UP001565283">
    <property type="component" value="Unassembled WGS sequence"/>
</dbReference>
<evidence type="ECO:0000313" key="2">
    <source>
        <dbReference type="Proteomes" id="UP001565283"/>
    </source>
</evidence>
<comment type="caution">
    <text evidence="1">The sequence shown here is derived from an EMBL/GenBank/DDBJ whole genome shotgun (WGS) entry which is preliminary data.</text>
</comment>
<gene>
    <name evidence="1" type="ORF">AALA52_10065</name>
</gene>
<evidence type="ECO:0000313" key="1">
    <source>
        <dbReference type="EMBL" id="MEY8444564.1"/>
    </source>
</evidence>
<proteinExistence type="predicted"/>
<protein>
    <submittedName>
        <fullName evidence="1">Uncharacterized protein</fullName>
    </submittedName>
</protein>
<reference evidence="1 2" key="1">
    <citation type="submission" date="2024-03" db="EMBL/GenBank/DDBJ databases">
        <title>Mouse gut bacterial collection (mGBC) of GemPharmatech.</title>
        <authorList>
            <person name="He Y."/>
            <person name="Dong L."/>
            <person name="Wu D."/>
            <person name="Gao X."/>
            <person name="Lin Z."/>
        </authorList>
    </citation>
    <scope>NUCLEOTIDE SEQUENCE [LARGE SCALE GENOMIC DNA]</scope>
    <source>
        <strain evidence="1 2">61-15</strain>
    </source>
</reference>
<name>A0ABV4D523_9LACT</name>
<accession>A0ABV4D523</accession>